<evidence type="ECO:0000313" key="6">
    <source>
        <dbReference type="EMBL" id="ABV33103.1"/>
    </source>
</evidence>
<comment type="cofactor">
    <cofactor evidence="1">
        <name>Zn(2+)</name>
        <dbReference type="ChEBI" id="CHEBI:29105"/>
    </cofactor>
</comment>
<dbReference type="SMART" id="SM00849">
    <property type="entry name" value="Lactamase_B"/>
    <property type="match status" value="1"/>
</dbReference>
<dbReference type="GO" id="GO:0046872">
    <property type="term" value="F:metal ion binding"/>
    <property type="evidence" value="ECO:0007669"/>
    <property type="project" value="UniProtKB-KW"/>
</dbReference>
<evidence type="ECO:0000313" key="7">
    <source>
        <dbReference type="Proteomes" id="UP000002016"/>
    </source>
</evidence>
<organism evidence="6 7">
    <name type="scientific">Pseudothermotoga lettingae (strain ATCC BAA-301 / DSM 14385 / NBRC 107922 / TMO)</name>
    <name type="common">Thermotoga lettingae</name>
    <dbReference type="NCBI Taxonomy" id="416591"/>
    <lineage>
        <taxon>Bacteria</taxon>
        <taxon>Thermotogati</taxon>
        <taxon>Thermotogota</taxon>
        <taxon>Thermotogae</taxon>
        <taxon>Thermotogales</taxon>
        <taxon>Thermotogaceae</taxon>
        <taxon>Pseudothermotoga</taxon>
    </lineage>
</organism>
<dbReference type="STRING" id="416591.Tlet_0536"/>
<dbReference type="GO" id="GO:0016787">
    <property type="term" value="F:hydrolase activity"/>
    <property type="evidence" value="ECO:0007669"/>
    <property type="project" value="UniProtKB-KW"/>
</dbReference>
<keyword evidence="3" id="KW-0378">Hydrolase</keyword>
<dbReference type="KEGG" id="tle:Tlet_0536"/>
<dbReference type="AlphaFoldDB" id="A8F4L9"/>
<keyword evidence="4" id="KW-0862">Zinc</keyword>
<name>A8F4L9_PSELT</name>
<dbReference type="HOGENOM" id="CLU_030571_5_2_0"/>
<evidence type="ECO:0000256" key="4">
    <source>
        <dbReference type="ARBA" id="ARBA00022833"/>
    </source>
</evidence>
<evidence type="ECO:0000256" key="2">
    <source>
        <dbReference type="ARBA" id="ARBA00022723"/>
    </source>
</evidence>
<evidence type="ECO:0000259" key="5">
    <source>
        <dbReference type="SMART" id="SM00849"/>
    </source>
</evidence>
<feature type="domain" description="Metallo-beta-lactamase" evidence="5">
    <location>
        <begin position="18"/>
        <end position="183"/>
    </location>
</feature>
<proteinExistence type="predicted"/>
<keyword evidence="2" id="KW-0479">Metal-binding</keyword>
<gene>
    <name evidence="6" type="ordered locus">Tlet_0536</name>
</gene>
<dbReference type="eggNOG" id="COG0491">
    <property type="taxonomic scope" value="Bacteria"/>
</dbReference>
<dbReference type="Gene3D" id="3.60.15.10">
    <property type="entry name" value="Ribonuclease Z/Hydroxyacylglutathione hydrolase-like"/>
    <property type="match status" value="1"/>
</dbReference>
<evidence type="ECO:0000256" key="1">
    <source>
        <dbReference type="ARBA" id="ARBA00001947"/>
    </source>
</evidence>
<dbReference type="EMBL" id="CP000812">
    <property type="protein sequence ID" value="ABV33103.1"/>
    <property type="molecule type" value="Genomic_DNA"/>
</dbReference>
<dbReference type="Proteomes" id="UP000002016">
    <property type="component" value="Chromosome"/>
</dbReference>
<sequence length="204" mass="23004">MIHEINEIVSLVSTGPIGTNTYILKNSPVIVIDPGFGIGHHLKEECVVLLTHSHYDHICGLNEIKVTKVYVSEEDLQGLGDPSVNKSRFFGNSFVYDGSFDIFQDTLTIGKWHFDVIRTPGHTKGSVVLSTDGMFFTGDTIFMDSIGRTDFPESDEKKMVESIKMLLNIFKKVDPDLLVLPGHMEWGKVKELLKRNYFLREALI</sequence>
<dbReference type="Pfam" id="PF00753">
    <property type="entry name" value="Lactamase_B"/>
    <property type="match status" value="1"/>
</dbReference>
<accession>A8F4L9</accession>
<dbReference type="RefSeq" id="WP_012002584.1">
    <property type="nucleotide sequence ID" value="NC_009828.1"/>
</dbReference>
<reference evidence="6 7" key="2">
    <citation type="journal article" date="2009" name="Proc. Natl. Acad. Sci. U.S.A.">
        <title>On the chimeric nature, thermophilic origin, and phylogenetic placement of the Thermotogales.</title>
        <authorList>
            <person name="Zhaxybayeva O."/>
            <person name="Swithers K.S."/>
            <person name="Lapierre P."/>
            <person name="Fournier G.P."/>
            <person name="Bickhart D.M."/>
            <person name="DeBoy R.T."/>
            <person name="Nelson K.E."/>
            <person name="Nesbo C.L."/>
            <person name="Doolittle W.F."/>
            <person name="Gogarten J.P."/>
            <person name="Noll K.M."/>
        </authorList>
    </citation>
    <scope>NUCLEOTIDE SEQUENCE [LARGE SCALE GENOMIC DNA]</scope>
    <source>
        <strain evidence="7">ATCC BAA-301 / DSM 14385 / NBRC 107922 / TMO</strain>
    </source>
</reference>
<protein>
    <submittedName>
        <fullName evidence="6">Beta-lactamase domain protein</fullName>
    </submittedName>
</protein>
<dbReference type="PANTHER" id="PTHR46233:SF3">
    <property type="entry name" value="HYDROXYACYLGLUTATHIONE HYDROLASE GLOC"/>
    <property type="match status" value="1"/>
</dbReference>
<dbReference type="InterPro" id="IPR001279">
    <property type="entry name" value="Metallo-B-lactamas"/>
</dbReference>
<evidence type="ECO:0000256" key="3">
    <source>
        <dbReference type="ARBA" id="ARBA00022801"/>
    </source>
</evidence>
<dbReference type="InterPro" id="IPR036866">
    <property type="entry name" value="RibonucZ/Hydroxyglut_hydro"/>
</dbReference>
<keyword evidence="7" id="KW-1185">Reference proteome</keyword>
<dbReference type="SUPFAM" id="SSF56281">
    <property type="entry name" value="Metallo-hydrolase/oxidoreductase"/>
    <property type="match status" value="1"/>
</dbReference>
<reference evidence="6 7" key="1">
    <citation type="submission" date="2007-08" db="EMBL/GenBank/DDBJ databases">
        <title>Complete sequence of Thermotoga lettingae TMO.</title>
        <authorList>
            <consortium name="US DOE Joint Genome Institute"/>
            <person name="Copeland A."/>
            <person name="Lucas S."/>
            <person name="Lapidus A."/>
            <person name="Barry K."/>
            <person name="Glavina del Rio T."/>
            <person name="Dalin E."/>
            <person name="Tice H."/>
            <person name="Pitluck S."/>
            <person name="Foster B."/>
            <person name="Bruce D."/>
            <person name="Schmutz J."/>
            <person name="Larimer F."/>
            <person name="Land M."/>
            <person name="Hauser L."/>
            <person name="Kyrpides N."/>
            <person name="Mikhailova N."/>
            <person name="Nelson K."/>
            <person name="Gogarten J.P."/>
            <person name="Noll K."/>
            <person name="Richardson P."/>
        </authorList>
    </citation>
    <scope>NUCLEOTIDE SEQUENCE [LARGE SCALE GENOMIC DNA]</scope>
    <source>
        <strain evidence="7">ATCC BAA-301 / DSM 14385 / NBRC 107922 / TMO</strain>
    </source>
</reference>
<dbReference type="InterPro" id="IPR051453">
    <property type="entry name" value="MBL_Glyoxalase_II"/>
</dbReference>
<dbReference type="CDD" id="cd06262">
    <property type="entry name" value="metallo-hydrolase-like_MBL-fold"/>
    <property type="match status" value="1"/>
</dbReference>
<dbReference type="PANTHER" id="PTHR46233">
    <property type="entry name" value="HYDROXYACYLGLUTATHIONE HYDROLASE GLOC"/>
    <property type="match status" value="1"/>
</dbReference>